<reference evidence="26 27" key="1">
    <citation type="journal article" date="2018" name="Environ. Microbiol.">
        <title>Novel energy conservation strategies and behaviour of Pelotomaculum schinkii driving syntrophic propionate catabolism.</title>
        <authorList>
            <person name="Hidalgo-Ahumada C.A.P."/>
            <person name="Nobu M.K."/>
            <person name="Narihiro T."/>
            <person name="Tamaki H."/>
            <person name="Liu W.T."/>
            <person name="Kamagata Y."/>
            <person name="Stams A.J.M."/>
            <person name="Imachi H."/>
            <person name="Sousa D.Z."/>
        </authorList>
    </citation>
    <scope>NUCLEOTIDE SEQUENCE [LARGE SCALE GENOMIC DNA]</scope>
    <source>
        <strain evidence="26 27">MGP</strain>
    </source>
</reference>
<dbReference type="Pfam" id="PF00072">
    <property type="entry name" value="Response_reg"/>
    <property type="match status" value="2"/>
</dbReference>
<keyword evidence="10" id="KW-0547">Nucleotide-binding</keyword>
<dbReference type="Gene3D" id="3.40.50.2300">
    <property type="match status" value="2"/>
</dbReference>
<feature type="coiled-coil region" evidence="20">
    <location>
        <begin position="421"/>
        <end position="469"/>
    </location>
</feature>
<sequence length="1207" mass="134495">MKLRTKILVTLLPALIPLLLVIYLNYSSQRQSAKDTILNLSSLAIENGAGELSRYFELRSSTFELLAGSIIKETSPYPRVTPEADKRISQLMNMYPGFSLLALTDTNGQILYSKIGSSNMDQYIHPRYIVGQYAFEKKQQDFLLNYYQNWRQSIPQYQYELHKTDQYLQNMNDIGQTNSLEYRQAQFKSIKLNYYIDNPPHTVFMGGKRLSEQAGLPFRSDSYIFVVPVIKQDHELQGYLMGILDWTVVQDITYRIKSDLRERGLSGVDVLLFDEGESKFLTDSSQLQPEDLAGLIKQNGNNKGRVFSDQNKAFISYMSVIDASQLSRSVLEDYPGIPGGKGGSSFFMLSYVPEKDVSESLQPLLYRALGFELLSILLFFGLVYYLSRQMVKGLSKISSLMKKISKGDLTSRIMVKQADEIGQLVENFNSMTDQLQAHQEEIQEYTKSLKKSMEELQAAQKQAEEATQTKSMFLARMSHEIRTPMNAIIGLTYLALSINPPVRIAAYLQKIKDASDNLLVIINDILDFSKIEAKKISLEKRYFNLEEVFDRLSDLIVLKAQEKGLELIISIEKDVPFNLVGDPFRLGQILINLAGNAVKFTEKGEILIRVYLVDQTGIQVTLGFTVKDTGIGLSPNQIDKLFMSFTQADESTTRRFGGTGLGLAICKHLVELMGGKIWADSEPGKGSCFSFTVRLETGEAKQSEAEAHWKDLRGMRALVVDDNASSREVLKSMLSSFHFDVSTASSGEEALRSVEATDLENNPYDLVLMDWKMPGIDGIEASLAIKGIQNMSKIPAILMVTAYDIEDARKDKRIYNIDGFLTKPVKQSELFNTIVNVLRLDKKANDSGKASENSGRFLESIHAVAGAAVLLVEDNEINQQVATELLKQLGLEVTVAGNGFEAIDALAQRPFDLVLMDIHMPGMDGLEATRKIRSTGQYQDLPIVAMTANAMVGDREKSLEAGMNEHITKPIDPEELKSVLIKWIKPGNIVSVRESDSNALSANEEALPQFKTISTEKGIRNTAGNTKLYRNLLRDFANDNRCSAGEIYEYIESGDYQKALLTVHTIKGLAGTLAAGRLFETAAGLEEALIKERHDRLELLFLPFAEALKAVLEEIQASAVLKPDLSPVRTGSIDLIKAGQLIEKLRPLLEEGNAETTDLLNEIAETLSSGQTAALADRMMEQINSLDFDEAMATLNEISAVINGSSE</sequence>
<evidence type="ECO:0000259" key="23">
    <source>
        <dbReference type="PROSITE" id="PS50110"/>
    </source>
</evidence>
<proteinExistence type="inferred from homology"/>
<dbReference type="Gene3D" id="1.10.287.130">
    <property type="match status" value="1"/>
</dbReference>
<dbReference type="CDD" id="cd17546">
    <property type="entry name" value="REC_hyHK_CKI1_RcsC-like"/>
    <property type="match status" value="2"/>
</dbReference>
<keyword evidence="6" id="KW-1003">Cell membrane</keyword>
<evidence type="ECO:0000313" key="27">
    <source>
        <dbReference type="Proteomes" id="UP000297597"/>
    </source>
</evidence>
<dbReference type="OrthoDB" id="9809348at2"/>
<dbReference type="SUPFAM" id="SSF47384">
    <property type="entry name" value="Homodimeric domain of signal transducing histidine kinase"/>
    <property type="match status" value="1"/>
</dbReference>
<dbReference type="InterPro" id="IPR003594">
    <property type="entry name" value="HATPase_dom"/>
</dbReference>
<dbReference type="FunFam" id="3.30.565.10:FF:000010">
    <property type="entry name" value="Sensor histidine kinase RcsC"/>
    <property type="match status" value="1"/>
</dbReference>
<evidence type="ECO:0000256" key="1">
    <source>
        <dbReference type="ARBA" id="ARBA00000085"/>
    </source>
</evidence>
<evidence type="ECO:0000256" key="14">
    <source>
        <dbReference type="ARBA" id="ARBA00023012"/>
    </source>
</evidence>
<dbReference type="PROSITE" id="PS50885">
    <property type="entry name" value="HAMP"/>
    <property type="match status" value="1"/>
</dbReference>
<comment type="function">
    <text evidence="16">May play the central regulatory role in sporulation. It may be an element of the effector pathway responsible for the activation of sporulation genes in response to nutritional stress. Spo0A may act in concert with spo0H (a sigma factor) to control the expression of some genes that are critical to the sporulation process.</text>
</comment>
<feature type="domain" description="Response regulatory" evidence="23">
    <location>
        <begin position="716"/>
        <end position="838"/>
    </location>
</feature>
<comment type="caution">
    <text evidence="26">The sequence shown here is derived from an EMBL/GenBank/DDBJ whole genome shotgun (WGS) entry which is preliminary data.</text>
</comment>
<evidence type="ECO:0000256" key="3">
    <source>
        <dbReference type="ARBA" id="ARBA00006402"/>
    </source>
</evidence>
<name>A0A4Y7RVC0_9FIRM</name>
<dbReference type="PRINTS" id="PR00344">
    <property type="entry name" value="BCTRLSENSOR"/>
</dbReference>
<dbReference type="InterPro" id="IPR036890">
    <property type="entry name" value="HATPase_C_sf"/>
</dbReference>
<dbReference type="Gene3D" id="1.20.120.160">
    <property type="entry name" value="HPT domain"/>
    <property type="match status" value="1"/>
</dbReference>
<dbReference type="AlphaFoldDB" id="A0A4Y7RVC0"/>
<feature type="domain" description="HAMP" evidence="24">
    <location>
        <begin position="388"/>
        <end position="440"/>
    </location>
</feature>
<dbReference type="InterPro" id="IPR005467">
    <property type="entry name" value="His_kinase_dom"/>
</dbReference>
<evidence type="ECO:0000256" key="5">
    <source>
        <dbReference type="ARBA" id="ARBA00018672"/>
    </source>
</evidence>
<evidence type="ECO:0000256" key="7">
    <source>
        <dbReference type="ARBA" id="ARBA00022553"/>
    </source>
</evidence>
<evidence type="ECO:0000256" key="10">
    <source>
        <dbReference type="ARBA" id="ARBA00022741"/>
    </source>
</evidence>
<feature type="modified residue" description="4-aspartylphosphate" evidence="19">
    <location>
        <position position="917"/>
    </location>
</feature>
<dbReference type="Pfam" id="PF00672">
    <property type="entry name" value="HAMP"/>
    <property type="match status" value="1"/>
</dbReference>
<keyword evidence="7 19" id="KW-0597">Phosphoprotein</keyword>
<evidence type="ECO:0000256" key="8">
    <source>
        <dbReference type="ARBA" id="ARBA00022679"/>
    </source>
</evidence>
<comment type="catalytic activity">
    <reaction evidence="1">
        <text>ATP + protein L-histidine = ADP + protein N-phospho-L-histidine.</text>
        <dbReference type="EC" id="2.7.13.3"/>
    </reaction>
</comment>
<feature type="domain" description="Response regulatory" evidence="23">
    <location>
        <begin position="868"/>
        <end position="984"/>
    </location>
</feature>
<dbReference type="CDD" id="cd16922">
    <property type="entry name" value="HATPase_EvgS-ArcB-TorS-like"/>
    <property type="match status" value="1"/>
</dbReference>
<keyword evidence="14" id="KW-0902">Two-component regulatory system</keyword>
<dbReference type="Pfam" id="PF02518">
    <property type="entry name" value="HATPase_c"/>
    <property type="match status" value="1"/>
</dbReference>
<comment type="similarity">
    <text evidence="3">In the N-terminal section; belongs to the phytochrome family.</text>
</comment>
<dbReference type="EC" id="2.7.13.3" evidence="4"/>
<evidence type="ECO:0000313" key="26">
    <source>
        <dbReference type="EMBL" id="TEB12925.1"/>
    </source>
</evidence>
<dbReference type="RefSeq" id="WP_134212452.1">
    <property type="nucleotide sequence ID" value="NZ_QFFZ01000004.1"/>
</dbReference>
<keyword evidence="12" id="KW-0067">ATP-binding</keyword>
<evidence type="ECO:0000256" key="2">
    <source>
        <dbReference type="ARBA" id="ARBA00004651"/>
    </source>
</evidence>
<dbReference type="InterPro" id="IPR036097">
    <property type="entry name" value="HisK_dim/P_sf"/>
</dbReference>
<dbReference type="SMART" id="SM00304">
    <property type="entry name" value="HAMP"/>
    <property type="match status" value="1"/>
</dbReference>
<dbReference type="EMBL" id="QFFZ01000004">
    <property type="protein sequence ID" value="TEB12925.1"/>
    <property type="molecule type" value="Genomic_DNA"/>
</dbReference>
<dbReference type="SUPFAM" id="SSF158472">
    <property type="entry name" value="HAMP domain-like"/>
    <property type="match status" value="1"/>
</dbReference>
<feature type="modified residue" description="Phosphohistidine" evidence="18">
    <location>
        <position position="1064"/>
    </location>
</feature>
<dbReference type="Gene3D" id="3.30.565.10">
    <property type="entry name" value="Histidine kinase-like ATPase, C-terminal domain"/>
    <property type="match status" value="1"/>
</dbReference>
<keyword evidence="8 26" id="KW-0808">Transferase</keyword>
<dbReference type="Pfam" id="PF00512">
    <property type="entry name" value="HisKA"/>
    <property type="match status" value="1"/>
</dbReference>
<dbReference type="InterPro" id="IPR001789">
    <property type="entry name" value="Sig_transdc_resp-reg_receiver"/>
</dbReference>
<dbReference type="InterPro" id="IPR003660">
    <property type="entry name" value="HAMP_dom"/>
</dbReference>
<dbReference type="Proteomes" id="UP000297597">
    <property type="component" value="Unassembled WGS sequence"/>
</dbReference>
<evidence type="ECO:0000259" key="25">
    <source>
        <dbReference type="PROSITE" id="PS50894"/>
    </source>
</evidence>
<dbReference type="PANTHER" id="PTHR45339">
    <property type="entry name" value="HYBRID SIGNAL TRANSDUCTION HISTIDINE KINASE J"/>
    <property type="match status" value="1"/>
</dbReference>
<dbReference type="PROSITE" id="PS50894">
    <property type="entry name" value="HPT"/>
    <property type="match status" value="1"/>
</dbReference>
<dbReference type="CDD" id="cd06225">
    <property type="entry name" value="HAMP"/>
    <property type="match status" value="1"/>
</dbReference>
<dbReference type="InterPro" id="IPR008207">
    <property type="entry name" value="Sig_transdc_His_kin_Hpt_dom"/>
</dbReference>
<dbReference type="SMART" id="SM00448">
    <property type="entry name" value="REC"/>
    <property type="match status" value="2"/>
</dbReference>
<evidence type="ECO:0000259" key="22">
    <source>
        <dbReference type="PROSITE" id="PS50109"/>
    </source>
</evidence>
<keyword evidence="15 21" id="KW-0472">Membrane</keyword>
<comment type="subcellular location">
    <subcellularLocation>
        <location evidence="2">Cell membrane</location>
        <topology evidence="2">Multi-pass membrane protein</topology>
    </subcellularLocation>
</comment>
<dbReference type="InterPro" id="IPR036641">
    <property type="entry name" value="HPT_dom_sf"/>
</dbReference>
<dbReference type="SUPFAM" id="SSF52172">
    <property type="entry name" value="CheY-like"/>
    <property type="match status" value="2"/>
</dbReference>
<keyword evidence="11 26" id="KW-0418">Kinase</keyword>
<evidence type="ECO:0000256" key="19">
    <source>
        <dbReference type="PROSITE-ProRule" id="PRU00169"/>
    </source>
</evidence>
<dbReference type="SMART" id="SM00388">
    <property type="entry name" value="HisKA"/>
    <property type="match status" value="1"/>
</dbReference>
<dbReference type="SMART" id="SM00387">
    <property type="entry name" value="HATPase_c"/>
    <property type="match status" value="1"/>
</dbReference>
<dbReference type="PANTHER" id="PTHR45339:SF1">
    <property type="entry name" value="HYBRID SIGNAL TRANSDUCTION HISTIDINE KINASE J"/>
    <property type="match status" value="1"/>
</dbReference>
<evidence type="ECO:0000256" key="20">
    <source>
        <dbReference type="SAM" id="Coils"/>
    </source>
</evidence>
<keyword evidence="13 21" id="KW-1133">Transmembrane helix</keyword>
<accession>A0A4Y7RVC0</accession>
<evidence type="ECO:0000256" key="11">
    <source>
        <dbReference type="ARBA" id="ARBA00022777"/>
    </source>
</evidence>
<organism evidence="26 27">
    <name type="scientific">Pelotomaculum propionicicum</name>
    <dbReference type="NCBI Taxonomy" id="258475"/>
    <lineage>
        <taxon>Bacteria</taxon>
        <taxon>Bacillati</taxon>
        <taxon>Bacillota</taxon>
        <taxon>Clostridia</taxon>
        <taxon>Eubacteriales</taxon>
        <taxon>Desulfotomaculaceae</taxon>
        <taxon>Pelotomaculum</taxon>
    </lineage>
</organism>
<dbReference type="Pfam" id="PF01627">
    <property type="entry name" value="Hpt"/>
    <property type="match status" value="1"/>
</dbReference>
<evidence type="ECO:0000256" key="9">
    <source>
        <dbReference type="ARBA" id="ARBA00022692"/>
    </source>
</evidence>
<evidence type="ECO:0000256" key="13">
    <source>
        <dbReference type="ARBA" id="ARBA00022989"/>
    </source>
</evidence>
<dbReference type="InterPro" id="IPR011006">
    <property type="entry name" value="CheY-like_superfamily"/>
</dbReference>
<evidence type="ECO:0000259" key="24">
    <source>
        <dbReference type="PROSITE" id="PS50885"/>
    </source>
</evidence>
<dbReference type="PROSITE" id="PS50109">
    <property type="entry name" value="HIS_KIN"/>
    <property type="match status" value="1"/>
</dbReference>
<evidence type="ECO:0000256" key="17">
    <source>
        <dbReference type="ARBA" id="ARBA00074306"/>
    </source>
</evidence>
<dbReference type="SUPFAM" id="SSF47226">
    <property type="entry name" value="Histidine-containing phosphotransfer domain, HPT domain"/>
    <property type="match status" value="1"/>
</dbReference>
<dbReference type="InterPro" id="IPR003661">
    <property type="entry name" value="HisK_dim/P_dom"/>
</dbReference>
<dbReference type="GO" id="GO:0005886">
    <property type="term" value="C:plasma membrane"/>
    <property type="evidence" value="ECO:0007669"/>
    <property type="project" value="UniProtKB-SubCell"/>
</dbReference>
<keyword evidence="20" id="KW-0175">Coiled coil</keyword>
<dbReference type="SUPFAM" id="SSF55874">
    <property type="entry name" value="ATPase domain of HSP90 chaperone/DNA topoisomerase II/histidine kinase"/>
    <property type="match status" value="1"/>
</dbReference>
<evidence type="ECO:0000256" key="4">
    <source>
        <dbReference type="ARBA" id="ARBA00012438"/>
    </source>
</evidence>
<feature type="modified residue" description="4-aspartylphosphate" evidence="19">
    <location>
        <position position="770"/>
    </location>
</feature>
<evidence type="ECO:0000256" key="16">
    <source>
        <dbReference type="ARBA" id="ARBA00024867"/>
    </source>
</evidence>
<dbReference type="GO" id="GO:0000155">
    <property type="term" value="F:phosphorelay sensor kinase activity"/>
    <property type="evidence" value="ECO:0007669"/>
    <property type="project" value="InterPro"/>
</dbReference>
<gene>
    <name evidence="26" type="primary">barA_1</name>
    <name evidence="26" type="ORF">Pmgp_00563</name>
</gene>
<keyword evidence="9 21" id="KW-0812">Transmembrane</keyword>
<evidence type="ECO:0000256" key="6">
    <source>
        <dbReference type="ARBA" id="ARBA00022475"/>
    </source>
</evidence>
<dbReference type="CDD" id="cd00082">
    <property type="entry name" value="HisKA"/>
    <property type="match status" value="1"/>
</dbReference>
<evidence type="ECO:0000256" key="15">
    <source>
        <dbReference type="ARBA" id="ARBA00023136"/>
    </source>
</evidence>
<feature type="domain" description="HPt" evidence="25">
    <location>
        <begin position="1025"/>
        <end position="1118"/>
    </location>
</feature>
<dbReference type="PROSITE" id="PS50110">
    <property type="entry name" value="RESPONSE_REGULATORY"/>
    <property type="match status" value="2"/>
</dbReference>
<protein>
    <recommendedName>
        <fullName evidence="17">Circadian input-output histidine kinase CikA</fullName>
        <ecNumber evidence="4">2.7.13.3</ecNumber>
    </recommendedName>
    <alternativeName>
        <fullName evidence="5">Stage 0 sporulation protein A homolog</fullName>
    </alternativeName>
</protein>
<feature type="domain" description="Histidine kinase" evidence="22">
    <location>
        <begin position="476"/>
        <end position="697"/>
    </location>
</feature>
<evidence type="ECO:0000256" key="21">
    <source>
        <dbReference type="SAM" id="Phobius"/>
    </source>
</evidence>
<dbReference type="Gene3D" id="6.10.340.10">
    <property type="match status" value="1"/>
</dbReference>
<feature type="transmembrane region" description="Helical" evidence="21">
    <location>
        <begin position="7"/>
        <end position="26"/>
    </location>
</feature>
<keyword evidence="27" id="KW-1185">Reference proteome</keyword>
<evidence type="ECO:0000256" key="12">
    <source>
        <dbReference type="ARBA" id="ARBA00022840"/>
    </source>
</evidence>
<dbReference type="GO" id="GO:0005524">
    <property type="term" value="F:ATP binding"/>
    <property type="evidence" value="ECO:0007669"/>
    <property type="project" value="UniProtKB-KW"/>
</dbReference>
<dbReference type="InterPro" id="IPR004358">
    <property type="entry name" value="Sig_transdc_His_kin-like_C"/>
</dbReference>
<evidence type="ECO:0000256" key="18">
    <source>
        <dbReference type="PROSITE-ProRule" id="PRU00110"/>
    </source>
</evidence>